<organism evidence="2 3">
    <name type="scientific">Liparis tanakae</name>
    <name type="common">Tanaka's snailfish</name>
    <dbReference type="NCBI Taxonomy" id="230148"/>
    <lineage>
        <taxon>Eukaryota</taxon>
        <taxon>Metazoa</taxon>
        <taxon>Chordata</taxon>
        <taxon>Craniata</taxon>
        <taxon>Vertebrata</taxon>
        <taxon>Euteleostomi</taxon>
        <taxon>Actinopterygii</taxon>
        <taxon>Neopterygii</taxon>
        <taxon>Teleostei</taxon>
        <taxon>Neoteleostei</taxon>
        <taxon>Acanthomorphata</taxon>
        <taxon>Eupercaria</taxon>
        <taxon>Perciformes</taxon>
        <taxon>Cottioidei</taxon>
        <taxon>Cottales</taxon>
        <taxon>Liparidae</taxon>
        <taxon>Liparis</taxon>
    </lineage>
</organism>
<name>A0A4Z2I9M0_9TELE</name>
<feature type="region of interest" description="Disordered" evidence="1">
    <location>
        <begin position="1"/>
        <end position="101"/>
    </location>
</feature>
<dbReference type="EMBL" id="SRLO01000112">
    <property type="protein sequence ID" value="TNN74637.1"/>
    <property type="molecule type" value="Genomic_DNA"/>
</dbReference>
<dbReference type="Proteomes" id="UP000314294">
    <property type="component" value="Unassembled WGS sequence"/>
</dbReference>
<dbReference type="AlphaFoldDB" id="A0A4Z2I9M0"/>
<accession>A0A4Z2I9M0</accession>
<sequence>MANREINSSHRKAIHHIERPRSCVSRVVASSSKPDHFDIKVEVCGSRSTPRTKSREDDPARGRRSPRTERGRLRGAHHTYPPQVTGLAKSDVSSLHAGPFE</sequence>
<evidence type="ECO:0000313" key="3">
    <source>
        <dbReference type="Proteomes" id="UP000314294"/>
    </source>
</evidence>
<comment type="caution">
    <text evidence="2">The sequence shown here is derived from an EMBL/GenBank/DDBJ whole genome shotgun (WGS) entry which is preliminary data.</text>
</comment>
<gene>
    <name evidence="2" type="ORF">EYF80_015184</name>
</gene>
<feature type="compositionally biased region" description="Basic and acidic residues" evidence="1">
    <location>
        <begin position="53"/>
        <end position="72"/>
    </location>
</feature>
<protein>
    <submittedName>
        <fullName evidence="2">Uncharacterized protein</fullName>
    </submittedName>
</protein>
<feature type="compositionally biased region" description="Low complexity" evidence="1">
    <location>
        <begin position="22"/>
        <end position="32"/>
    </location>
</feature>
<keyword evidence="3" id="KW-1185">Reference proteome</keyword>
<evidence type="ECO:0000313" key="2">
    <source>
        <dbReference type="EMBL" id="TNN74637.1"/>
    </source>
</evidence>
<proteinExistence type="predicted"/>
<evidence type="ECO:0000256" key="1">
    <source>
        <dbReference type="SAM" id="MobiDB-lite"/>
    </source>
</evidence>
<reference evidence="2 3" key="1">
    <citation type="submission" date="2019-03" db="EMBL/GenBank/DDBJ databases">
        <title>First draft genome of Liparis tanakae, snailfish: a comprehensive survey of snailfish specific genes.</title>
        <authorList>
            <person name="Kim W."/>
            <person name="Song I."/>
            <person name="Jeong J.-H."/>
            <person name="Kim D."/>
            <person name="Kim S."/>
            <person name="Ryu S."/>
            <person name="Song J.Y."/>
            <person name="Lee S.K."/>
        </authorList>
    </citation>
    <scope>NUCLEOTIDE SEQUENCE [LARGE SCALE GENOMIC DNA]</scope>
    <source>
        <tissue evidence="2">Muscle</tissue>
    </source>
</reference>